<sequence>MVPIVVEDPDRMDQPRYDGSDVDPSIVTSGILSEENSREDVVVDDDFICDDEDETLEEYCDEVEKNLHSIDDSDAESHL</sequence>
<dbReference type="EMBL" id="CM056812">
    <property type="protein sequence ID" value="KAJ8618063.1"/>
    <property type="molecule type" value="Genomic_DNA"/>
</dbReference>
<dbReference type="Proteomes" id="UP001234297">
    <property type="component" value="Chromosome 4"/>
</dbReference>
<proteinExistence type="predicted"/>
<name>A0ACC2KAI5_PERAE</name>
<gene>
    <name evidence="1" type="ORF">MRB53_014249</name>
</gene>
<accession>A0ACC2KAI5</accession>
<reference evidence="1 2" key="1">
    <citation type="journal article" date="2022" name="Hortic Res">
        <title>A haplotype resolved chromosomal level avocado genome allows analysis of novel avocado genes.</title>
        <authorList>
            <person name="Nath O."/>
            <person name="Fletcher S.J."/>
            <person name="Hayward A."/>
            <person name="Shaw L.M."/>
            <person name="Masouleh A.K."/>
            <person name="Furtado A."/>
            <person name="Henry R.J."/>
            <person name="Mitter N."/>
        </authorList>
    </citation>
    <scope>NUCLEOTIDE SEQUENCE [LARGE SCALE GENOMIC DNA]</scope>
    <source>
        <strain evidence="2">cv. Hass</strain>
    </source>
</reference>
<protein>
    <submittedName>
        <fullName evidence="1">Uncharacterized protein</fullName>
    </submittedName>
</protein>
<organism evidence="1 2">
    <name type="scientific">Persea americana</name>
    <name type="common">Avocado</name>
    <dbReference type="NCBI Taxonomy" id="3435"/>
    <lineage>
        <taxon>Eukaryota</taxon>
        <taxon>Viridiplantae</taxon>
        <taxon>Streptophyta</taxon>
        <taxon>Embryophyta</taxon>
        <taxon>Tracheophyta</taxon>
        <taxon>Spermatophyta</taxon>
        <taxon>Magnoliopsida</taxon>
        <taxon>Magnoliidae</taxon>
        <taxon>Laurales</taxon>
        <taxon>Lauraceae</taxon>
        <taxon>Persea</taxon>
    </lineage>
</organism>
<evidence type="ECO:0000313" key="1">
    <source>
        <dbReference type="EMBL" id="KAJ8618063.1"/>
    </source>
</evidence>
<comment type="caution">
    <text evidence="1">The sequence shown here is derived from an EMBL/GenBank/DDBJ whole genome shotgun (WGS) entry which is preliminary data.</text>
</comment>
<evidence type="ECO:0000313" key="2">
    <source>
        <dbReference type="Proteomes" id="UP001234297"/>
    </source>
</evidence>
<keyword evidence="2" id="KW-1185">Reference proteome</keyword>